<comment type="caution">
    <text evidence="12">The sequence shown here is derived from an EMBL/GenBank/DDBJ whole genome shotgun (WGS) entry which is preliminary data.</text>
</comment>
<dbReference type="NCBIfam" id="NF008383">
    <property type="entry name" value="PRK11178.1"/>
    <property type="match status" value="1"/>
</dbReference>
<comment type="pathway">
    <text evidence="2 10">Pyrimidine metabolism; UMP biosynthesis via salvage pathway; uracil from uridine (phosphorylase route): step 1/1.</text>
</comment>
<evidence type="ECO:0000256" key="9">
    <source>
        <dbReference type="ARBA" id="ARBA00048447"/>
    </source>
</evidence>
<dbReference type="PROSITE" id="PS01232">
    <property type="entry name" value="PNP_UDP_1"/>
    <property type="match status" value="1"/>
</dbReference>
<evidence type="ECO:0000256" key="4">
    <source>
        <dbReference type="ARBA" id="ARBA00011888"/>
    </source>
</evidence>
<dbReference type="InterPro" id="IPR035994">
    <property type="entry name" value="Nucleoside_phosphorylase_sf"/>
</dbReference>
<evidence type="ECO:0000256" key="6">
    <source>
        <dbReference type="ARBA" id="ARBA00022490"/>
    </source>
</evidence>
<dbReference type="UniPathway" id="UPA00574">
    <property type="reaction ID" value="UER00633"/>
</dbReference>
<dbReference type="PANTHER" id="PTHR43691">
    <property type="entry name" value="URIDINE PHOSPHORYLASE"/>
    <property type="match status" value="1"/>
</dbReference>
<dbReference type="InterPro" id="IPR000845">
    <property type="entry name" value="Nucleoside_phosphorylase_d"/>
</dbReference>
<evidence type="ECO:0000259" key="11">
    <source>
        <dbReference type="Pfam" id="PF01048"/>
    </source>
</evidence>
<keyword evidence="8 10" id="KW-0808">Transferase</keyword>
<dbReference type="Proteomes" id="UP000885672">
    <property type="component" value="Unassembled WGS sequence"/>
</dbReference>
<dbReference type="GO" id="GO:0005829">
    <property type="term" value="C:cytosol"/>
    <property type="evidence" value="ECO:0007669"/>
    <property type="project" value="TreeGrafter"/>
</dbReference>
<keyword evidence="6" id="KW-0963">Cytoplasm</keyword>
<dbReference type="Gene3D" id="3.40.50.1580">
    <property type="entry name" value="Nucleoside phosphorylase domain"/>
    <property type="match status" value="1"/>
</dbReference>
<comment type="function">
    <text evidence="10">Catalyzes the reversible phosphorylytic cleavage of uridine to uracil and ribose-1-phosphate.</text>
</comment>
<protein>
    <recommendedName>
        <fullName evidence="5 10">Uridine phosphorylase</fullName>
        <ecNumber evidence="4 10">2.4.2.3</ecNumber>
    </recommendedName>
</protein>
<comment type="similarity">
    <text evidence="3 10">Belongs to the PNP/UDP phosphorylase family.</text>
</comment>
<reference evidence="12" key="1">
    <citation type="journal article" date="2020" name="mSystems">
        <title>Genome- and Community-Level Interaction Insights into Carbon Utilization and Element Cycling Functions of Hydrothermarchaeota in Hydrothermal Sediment.</title>
        <authorList>
            <person name="Zhou Z."/>
            <person name="Liu Y."/>
            <person name="Xu W."/>
            <person name="Pan J."/>
            <person name="Luo Z.H."/>
            <person name="Li M."/>
        </authorList>
    </citation>
    <scope>NUCLEOTIDE SEQUENCE [LARGE SCALE GENOMIC DNA]</scope>
    <source>
        <strain evidence="12">SpSt-1182</strain>
    </source>
</reference>
<evidence type="ECO:0000256" key="8">
    <source>
        <dbReference type="ARBA" id="ARBA00022679"/>
    </source>
</evidence>
<dbReference type="GO" id="GO:0009164">
    <property type="term" value="P:nucleoside catabolic process"/>
    <property type="evidence" value="ECO:0007669"/>
    <property type="project" value="UniProtKB-ARBA"/>
</dbReference>
<dbReference type="PANTHER" id="PTHR43691:SF11">
    <property type="entry name" value="FI09636P-RELATED"/>
    <property type="match status" value="1"/>
</dbReference>
<keyword evidence="7 10" id="KW-0328">Glycosyltransferase</keyword>
<evidence type="ECO:0000256" key="5">
    <source>
        <dbReference type="ARBA" id="ARBA00021980"/>
    </source>
</evidence>
<proteinExistence type="inferred from homology"/>
<dbReference type="NCBIfam" id="TIGR01718">
    <property type="entry name" value="Uridine-psphlse"/>
    <property type="match status" value="1"/>
</dbReference>
<evidence type="ECO:0000256" key="7">
    <source>
        <dbReference type="ARBA" id="ARBA00022676"/>
    </source>
</evidence>
<dbReference type="EMBL" id="DSBX01000115">
    <property type="protein sequence ID" value="HDQ99229.1"/>
    <property type="molecule type" value="Genomic_DNA"/>
</dbReference>
<dbReference type="InterPro" id="IPR018016">
    <property type="entry name" value="Nucleoside_phosphorylase_CS"/>
</dbReference>
<dbReference type="GO" id="GO:0044206">
    <property type="term" value="P:UMP salvage"/>
    <property type="evidence" value="ECO:0007669"/>
    <property type="project" value="UniProtKB-UniPathway"/>
</dbReference>
<evidence type="ECO:0000256" key="3">
    <source>
        <dbReference type="ARBA" id="ARBA00010456"/>
    </source>
</evidence>
<dbReference type="Pfam" id="PF01048">
    <property type="entry name" value="PNP_UDP_1"/>
    <property type="match status" value="1"/>
</dbReference>
<dbReference type="CDD" id="cd17767">
    <property type="entry name" value="UP_EcUdp-like"/>
    <property type="match status" value="1"/>
</dbReference>
<evidence type="ECO:0000313" key="12">
    <source>
        <dbReference type="EMBL" id="HDQ99229.1"/>
    </source>
</evidence>
<evidence type="ECO:0000256" key="2">
    <source>
        <dbReference type="ARBA" id="ARBA00004825"/>
    </source>
</evidence>
<gene>
    <name evidence="12" type="ORF">ENN51_02940</name>
</gene>
<dbReference type="InterPro" id="IPR010058">
    <property type="entry name" value="Uridine_phosphorylase"/>
</dbReference>
<evidence type="ECO:0000256" key="1">
    <source>
        <dbReference type="ARBA" id="ARBA00004496"/>
    </source>
</evidence>
<dbReference type="GO" id="GO:0004850">
    <property type="term" value="F:uridine phosphorylase activity"/>
    <property type="evidence" value="ECO:0007669"/>
    <property type="project" value="UniProtKB-EC"/>
</dbReference>
<dbReference type="AlphaFoldDB" id="A0A7V0XEY0"/>
<sequence>MGRKPEGEKVMHLGLDTGMTKSARYALLPGDPYRSETLARKLAEGADAEELAWKREYCSWLAEVEGVPVLVCSTGIGGPSASIAIDELAQLGVTSFIRVGTTGAIQLHIPVGDVIITSGSVRLDGASTHYAPIEFPAVAHYEVMAALVAGAKQVLPGRFHVGVTVSCDTFYPGQERKDSFSGYVPRRFQNITEEWKRLHCLNYEMESATVLTLCAALGLRAGSVAGVVVNREQGEEFTALEEGEDNSVKLAVAGLRELVRRDRAGSRDG</sequence>
<dbReference type="SUPFAM" id="SSF53167">
    <property type="entry name" value="Purine and uridine phosphorylases"/>
    <property type="match status" value="1"/>
</dbReference>
<comment type="catalytic activity">
    <reaction evidence="9 10">
        <text>uridine + phosphate = alpha-D-ribose 1-phosphate + uracil</text>
        <dbReference type="Rhea" id="RHEA:24388"/>
        <dbReference type="ChEBI" id="CHEBI:16704"/>
        <dbReference type="ChEBI" id="CHEBI:17568"/>
        <dbReference type="ChEBI" id="CHEBI:43474"/>
        <dbReference type="ChEBI" id="CHEBI:57720"/>
        <dbReference type="EC" id="2.4.2.3"/>
    </reaction>
</comment>
<comment type="subcellular location">
    <subcellularLocation>
        <location evidence="1">Cytoplasm</location>
    </subcellularLocation>
</comment>
<organism evidence="12">
    <name type="scientific">candidate division WOR-3 bacterium</name>
    <dbReference type="NCBI Taxonomy" id="2052148"/>
    <lineage>
        <taxon>Bacteria</taxon>
        <taxon>Bacteria division WOR-3</taxon>
    </lineage>
</organism>
<dbReference type="GO" id="GO:0009166">
    <property type="term" value="P:nucleotide catabolic process"/>
    <property type="evidence" value="ECO:0007669"/>
    <property type="project" value="InterPro"/>
</dbReference>
<dbReference type="EC" id="2.4.2.3" evidence="4 10"/>
<feature type="domain" description="Nucleoside phosphorylase" evidence="11">
    <location>
        <begin position="24"/>
        <end position="239"/>
    </location>
</feature>
<name>A0A7V0XEY0_UNCW3</name>
<accession>A0A7V0XEY0</accession>
<evidence type="ECO:0000256" key="10">
    <source>
        <dbReference type="RuleBase" id="RU361131"/>
    </source>
</evidence>